<keyword evidence="3" id="KW-1185">Reference proteome</keyword>
<reference evidence="2" key="1">
    <citation type="journal article" date="2021" name="Nat. Commun.">
        <title>Genetic determinants of endophytism in the Arabidopsis root mycobiome.</title>
        <authorList>
            <person name="Mesny F."/>
            <person name="Miyauchi S."/>
            <person name="Thiergart T."/>
            <person name="Pickel B."/>
            <person name="Atanasova L."/>
            <person name="Karlsson M."/>
            <person name="Huettel B."/>
            <person name="Barry K.W."/>
            <person name="Haridas S."/>
            <person name="Chen C."/>
            <person name="Bauer D."/>
            <person name="Andreopoulos W."/>
            <person name="Pangilinan J."/>
            <person name="LaButti K."/>
            <person name="Riley R."/>
            <person name="Lipzen A."/>
            <person name="Clum A."/>
            <person name="Drula E."/>
            <person name="Henrissat B."/>
            <person name="Kohler A."/>
            <person name="Grigoriev I.V."/>
            <person name="Martin F.M."/>
            <person name="Hacquard S."/>
        </authorList>
    </citation>
    <scope>NUCLEOTIDE SEQUENCE</scope>
    <source>
        <strain evidence="2">MPI-CAGE-CH-0235</strain>
    </source>
</reference>
<feature type="signal peptide" evidence="1">
    <location>
        <begin position="1"/>
        <end position="32"/>
    </location>
</feature>
<accession>A0A8K0WSE0</accession>
<dbReference type="EMBL" id="JAGPNK010000005">
    <property type="protein sequence ID" value="KAH7321349.1"/>
    <property type="molecule type" value="Genomic_DNA"/>
</dbReference>
<feature type="chain" id="PRO_5035470761" description="Secreted protein" evidence="1">
    <location>
        <begin position="33"/>
        <end position="161"/>
    </location>
</feature>
<gene>
    <name evidence="2" type="ORF">B0I35DRAFT_212381</name>
</gene>
<dbReference type="AlphaFoldDB" id="A0A8K0WSE0"/>
<sequence>MSLLLAQVSSNRWFLPCLVMCMALAGLNKVRRGPSTNQTVQTSNCNSMIIRNLTQTLVRLSLFPTISCSGNTGRPSVRCLYNQQRDKDPLRGEGRGGIAAVATRGRSRCKTKWRFKGGQLVGMAPSSSCVSLPACSRAAGGEPLGTCAVSGAGLFLARGRR</sequence>
<evidence type="ECO:0000313" key="3">
    <source>
        <dbReference type="Proteomes" id="UP000813444"/>
    </source>
</evidence>
<dbReference type="Proteomes" id="UP000813444">
    <property type="component" value="Unassembled WGS sequence"/>
</dbReference>
<proteinExistence type="predicted"/>
<evidence type="ECO:0008006" key="4">
    <source>
        <dbReference type="Google" id="ProtNLM"/>
    </source>
</evidence>
<comment type="caution">
    <text evidence="2">The sequence shown here is derived from an EMBL/GenBank/DDBJ whole genome shotgun (WGS) entry which is preliminary data.</text>
</comment>
<name>A0A8K0WSE0_9HYPO</name>
<protein>
    <recommendedName>
        <fullName evidence="4">Secreted protein</fullName>
    </recommendedName>
</protein>
<evidence type="ECO:0000313" key="2">
    <source>
        <dbReference type="EMBL" id="KAH7321349.1"/>
    </source>
</evidence>
<evidence type="ECO:0000256" key="1">
    <source>
        <dbReference type="SAM" id="SignalP"/>
    </source>
</evidence>
<organism evidence="2 3">
    <name type="scientific">Stachybotrys elegans</name>
    <dbReference type="NCBI Taxonomy" id="80388"/>
    <lineage>
        <taxon>Eukaryota</taxon>
        <taxon>Fungi</taxon>
        <taxon>Dikarya</taxon>
        <taxon>Ascomycota</taxon>
        <taxon>Pezizomycotina</taxon>
        <taxon>Sordariomycetes</taxon>
        <taxon>Hypocreomycetidae</taxon>
        <taxon>Hypocreales</taxon>
        <taxon>Stachybotryaceae</taxon>
        <taxon>Stachybotrys</taxon>
    </lineage>
</organism>
<keyword evidence="1" id="KW-0732">Signal</keyword>